<evidence type="ECO:0000313" key="7">
    <source>
        <dbReference type="EMBL" id="KAK1388831.1"/>
    </source>
</evidence>
<keyword evidence="4 5" id="KW-0443">Lipid metabolism</keyword>
<evidence type="ECO:0000256" key="4">
    <source>
        <dbReference type="ARBA" id="ARBA00023098"/>
    </source>
</evidence>
<dbReference type="PANTHER" id="PTHR31828:SF1">
    <property type="entry name" value="PHOSPHOLIPASE A1-IIGAMMA"/>
    <property type="match status" value="1"/>
</dbReference>
<dbReference type="Gene3D" id="3.40.50.1820">
    <property type="entry name" value="alpha/beta hydrolase"/>
    <property type="match status" value="1"/>
</dbReference>
<dbReference type="GO" id="GO:0008970">
    <property type="term" value="F:phospholipase A1 activity"/>
    <property type="evidence" value="ECO:0007669"/>
    <property type="project" value="UniProtKB-UniRule"/>
</dbReference>
<dbReference type="GO" id="GO:0005737">
    <property type="term" value="C:cytoplasm"/>
    <property type="evidence" value="ECO:0007669"/>
    <property type="project" value="UniProtKB-ARBA"/>
</dbReference>
<dbReference type="SUPFAM" id="SSF53474">
    <property type="entry name" value="alpha/beta-Hydrolases"/>
    <property type="match status" value="1"/>
</dbReference>
<accession>A0AAD8MXM4</accession>
<dbReference type="PANTHER" id="PTHR31828">
    <property type="entry name" value="PHOSPHOLIPASE A1-IIGAMMA"/>
    <property type="match status" value="1"/>
</dbReference>
<reference evidence="7" key="1">
    <citation type="submission" date="2023-02" db="EMBL/GenBank/DDBJ databases">
        <title>Genome of toxic invasive species Heracleum sosnowskyi carries increased number of genes despite the absence of recent whole-genome duplications.</title>
        <authorList>
            <person name="Schelkunov M."/>
            <person name="Shtratnikova V."/>
            <person name="Makarenko M."/>
            <person name="Klepikova A."/>
            <person name="Omelchenko D."/>
            <person name="Novikova G."/>
            <person name="Obukhova E."/>
            <person name="Bogdanov V."/>
            <person name="Penin A."/>
            <person name="Logacheva M."/>
        </authorList>
    </citation>
    <scope>NUCLEOTIDE SEQUENCE</scope>
    <source>
        <strain evidence="7">Hsosn_3</strain>
        <tissue evidence="7">Leaf</tissue>
    </source>
</reference>
<organism evidence="7 8">
    <name type="scientific">Heracleum sosnowskyi</name>
    <dbReference type="NCBI Taxonomy" id="360622"/>
    <lineage>
        <taxon>Eukaryota</taxon>
        <taxon>Viridiplantae</taxon>
        <taxon>Streptophyta</taxon>
        <taxon>Embryophyta</taxon>
        <taxon>Tracheophyta</taxon>
        <taxon>Spermatophyta</taxon>
        <taxon>Magnoliopsida</taxon>
        <taxon>eudicotyledons</taxon>
        <taxon>Gunneridae</taxon>
        <taxon>Pentapetalae</taxon>
        <taxon>asterids</taxon>
        <taxon>campanulids</taxon>
        <taxon>Apiales</taxon>
        <taxon>Apiaceae</taxon>
        <taxon>Apioideae</taxon>
        <taxon>apioid superclade</taxon>
        <taxon>Tordylieae</taxon>
        <taxon>Tordyliinae</taxon>
        <taxon>Heracleum</taxon>
    </lineage>
</organism>
<dbReference type="GO" id="GO:0016042">
    <property type="term" value="P:lipid catabolic process"/>
    <property type="evidence" value="ECO:0007669"/>
    <property type="project" value="UniProtKB-UniRule"/>
</dbReference>
<reference evidence="7" key="2">
    <citation type="submission" date="2023-05" db="EMBL/GenBank/DDBJ databases">
        <authorList>
            <person name="Schelkunov M.I."/>
        </authorList>
    </citation>
    <scope>NUCLEOTIDE SEQUENCE</scope>
    <source>
        <strain evidence="7">Hsosn_3</strain>
        <tissue evidence="7">Leaf</tissue>
    </source>
</reference>
<dbReference type="Proteomes" id="UP001237642">
    <property type="component" value="Unassembled WGS sequence"/>
</dbReference>
<dbReference type="FunFam" id="3.40.50.1820:FF:000065">
    <property type="entry name" value="Phospholipase A1-II 3"/>
    <property type="match status" value="1"/>
</dbReference>
<dbReference type="EC" id="3.1.1.-" evidence="5"/>
<evidence type="ECO:0000256" key="3">
    <source>
        <dbReference type="ARBA" id="ARBA00022963"/>
    </source>
</evidence>
<comment type="similarity">
    <text evidence="1 5">Belongs to the AB hydrolase superfamily. Lipase family.</text>
</comment>
<keyword evidence="3 5" id="KW-0442">Lipid degradation</keyword>
<protein>
    <recommendedName>
        <fullName evidence="5">Phospholipase A1</fullName>
        <ecNumber evidence="5">3.1.1.-</ecNumber>
    </recommendedName>
</protein>
<evidence type="ECO:0000256" key="2">
    <source>
        <dbReference type="ARBA" id="ARBA00022801"/>
    </source>
</evidence>
<proteinExistence type="inferred from homology"/>
<evidence type="ECO:0000313" key="8">
    <source>
        <dbReference type="Proteomes" id="UP001237642"/>
    </source>
</evidence>
<comment type="caution">
    <text evidence="7">The sequence shown here is derived from an EMBL/GenBank/DDBJ whole genome shotgun (WGS) entry which is preliminary data.</text>
</comment>
<sequence length="400" mass="45423">MSKSSIAEKWRKLSGEDNWENLLDPLDIDLRRYILHYGERAQAAYDTFNFEPRSKYAGSSIYAMKYLFANAGLEKGNPYKYDVVKYLYATSKLPVPGAFIIKSLSREVWSKESNFMGYIAVATDEGKAVLGRRDILVAWRGSIQALEWVEDFKFELVSGAALFGEAANVKLHSGWLSIYSSDDVKSKFNKSSARDQVLDEIKQLTKKYKDEEISITLCGHSLGAALAVLSAVDIAVNVFNTPEGQPNNRCLVTVFAFGCPRVGDANFFKVFESLENLRVLKIRNALDIVTLYPFVGYSDVGNELLMDTQRSNYLKEIFELAKVHDMESAYLHGIAGTHGLNGDFRLEVRRSIALANKFTEYVKDEYLIPPRWWNLKNKGMIQNDDGSWSLDYHDRYDYGD</sequence>
<dbReference type="Pfam" id="PF01764">
    <property type="entry name" value="Lipase_3"/>
    <property type="match status" value="1"/>
</dbReference>
<feature type="domain" description="Fungal lipase-type" evidence="6">
    <location>
        <begin position="137"/>
        <end position="295"/>
    </location>
</feature>
<keyword evidence="2 5" id="KW-0378">Hydrolase</keyword>
<dbReference type="EMBL" id="JAUIZM010000004">
    <property type="protein sequence ID" value="KAK1388831.1"/>
    <property type="molecule type" value="Genomic_DNA"/>
</dbReference>
<dbReference type="InterPro" id="IPR002921">
    <property type="entry name" value="Fungal_lipase-type"/>
</dbReference>
<dbReference type="CDD" id="cd00519">
    <property type="entry name" value="Lipase_3"/>
    <property type="match status" value="1"/>
</dbReference>
<keyword evidence="8" id="KW-1185">Reference proteome</keyword>
<comment type="function">
    <text evidence="5">Acylhydrolase that catalyzes the hydrolysis of phospholipids at the sn-1 position.</text>
</comment>
<dbReference type="InterPro" id="IPR033556">
    <property type="entry name" value="PLA"/>
</dbReference>
<dbReference type="InterPro" id="IPR029058">
    <property type="entry name" value="AB_hydrolase_fold"/>
</dbReference>
<dbReference type="AlphaFoldDB" id="A0AAD8MXM4"/>
<evidence type="ECO:0000259" key="6">
    <source>
        <dbReference type="Pfam" id="PF01764"/>
    </source>
</evidence>
<gene>
    <name evidence="7" type="ORF">POM88_017009</name>
</gene>
<name>A0AAD8MXM4_9APIA</name>
<evidence type="ECO:0000256" key="5">
    <source>
        <dbReference type="RuleBase" id="RU367093"/>
    </source>
</evidence>
<evidence type="ECO:0000256" key="1">
    <source>
        <dbReference type="ARBA" id="ARBA00010701"/>
    </source>
</evidence>